<sequence>MSNPYSNNDSFNSRNNGAEYPGAANESASRGHDANGQSGYGQQHFGQQQFGQEQYGQQQYGQPGYAGSPYPGDDSLFGRDVDAIQVIGDSFRYFGRNWAQWIFGPLIQGVVMFILYLVLIAVLAGSGSSIDALANSSSGSDAALTGGLVAVMVLVFIAMFLVMIWAYSTWYQAANKQVDTGTLQITDFLCFKNIAGLMAVYALSFVVVLLGFFLLIIPGLFAAFFFTWMPAVKAARPELSVGETFGASIEVAKKNVGVTILVLVLIAVLYAVLSFTIVGAILFPALNTLITVLFVRRTLGLRG</sequence>
<dbReference type="EMBL" id="JBAHUZ010000009">
    <property type="protein sequence ID" value="MEJ4138564.1"/>
    <property type="molecule type" value="Genomic_DNA"/>
</dbReference>
<keyword evidence="2" id="KW-1133">Transmembrane helix</keyword>
<evidence type="ECO:0008006" key="5">
    <source>
        <dbReference type="Google" id="ProtNLM"/>
    </source>
</evidence>
<feature type="transmembrane region" description="Helical" evidence="2">
    <location>
        <begin position="144"/>
        <end position="167"/>
    </location>
</feature>
<organism evidence="3 4">
    <name type="scientific">Corynebacterium marquesiae</name>
    <dbReference type="NCBI Taxonomy" id="2913503"/>
    <lineage>
        <taxon>Bacteria</taxon>
        <taxon>Bacillati</taxon>
        <taxon>Actinomycetota</taxon>
        <taxon>Actinomycetes</taxon>
        <taxon>Mycobacteriales</taxon>
        <taxon>Corynebacteriaceae</taxon>
        <taxon>Corynebacterium</taxon>
    </lineage>
</organism>
<keyword evidence="2" id="KW-0472">Membrane</keyword>
<evidence type="ECO:0000313" key="3">
    <source>
        <dbReference type="EMBL" id="MEJ4138564.1"/>
    </source>
</evidence>
<evidence type="ECO:0000313" key="4">
    <source>
        <dbReference type="Proteomes" id="UP001372244"/>
    </source>
</evidence>
<evidence type="ECO:0000256" key="2">
    <source>
        <dbReference type="SAM" id="Phobius"/>
    </source>
</evidence>
<gene>
    <name evidence="3" type="ORF">V5S76_05440</name>
</gene>
<reference evidence="3 4" key="1">
    <citation type="submission" date="2024-02" db="EMBL/GenBank/DDBJ databases">
        <title>Whole genome sequencing and characterization of Corynebacterium isolated from the ocular surface of dry eye disease sufferers.</title>
        <authorList>
            <person name="Naqvi M."/>
        </authorList>
    </citation>
    <scope>NUCLEOTIDE SEQUENCE [LARGE SCALE GENOMIC DNA]</scope>
    <source>
        <strain evidence="3 4">PCR27</strain>
    </source>
</reference>
<proteinExistence type="predicted"/>
<dbReference type="Proteomes" id="UP001372244">
    <property type="component" value="Unassembled WGS sequence"/>
</dbReference>
<protein>
    <recommendedName>
        <fullName evidence="5">Integral membrane protein</fullName>
    </recommendedName>
</protein>
<accession>A0ABU8P4Q4</accession>
<feature type="region of interest" description="Disordered" evidence="1">
    <location>
        <begin position="1"/>
        <end position="43"/>
    </location>
</feature>
<name>A0ABU8P4Q4_9CORY</name>
<feature type="compositionally biased region" description="Polar residues" evidence="1">
    <location>
        <begin position="1"/>
        <end position="16"/>
    </location>
</feature>
<feature type="transmembrane region" description="Helical" evidence="2">
    <location>
        <begin position="200"/>
        <end position="229"/>
    </location>
</feature>
<comment type="caution">
    <text evidence="3">The sequence shown here is derived from an EMBL/GenBank/DDBJ whole genome shotgun (WGS) entry which is preliminary data.</text>
</comment>
<feature type="transmembrane region" description="Helical" evidence="2">
    <location>
        <begin position="262"/>
        <end position="295"/>
    </location>
</feature>
<keyword evidence="2" id="KW-0812">Transmembrane</keyword>
<feature type="transmembrane region" description="Helical" evidence="2">
    <location>
        <begin position="101"/>
        <end position="124"/>
    </location>
</feature>
<evidence type="ECO:0000256" key="1">
    <source>
        <dbReference type="SAM" id="MobiDB-lite"/>
    </source>
</evidence>
<dbReference type="RefSeq" id="WP_337887593.1">
    <property type="nucleotide sequence ID" value="NZ_JBAHUV010000018.1"/>
</dbReference>
<keyword evidence="4" id="KW-1185">Reference proteome</keyword>